<evidence type="ECO:0000313" key="9">
    <source>
        <dbReference type="Proteomes" id="UP000276215"/>
    </source>
</evidence>
<keyword evidence="5" id="KW-0175">Coiled coil</keyword>
<feature type="region of interest" description="Disordered" evidence="6">
    <location>
        <begin position="299"/>
        <end position="333"/>
    </location>
</feature>
<evidence type="ECO:0000256" key="5">
    <source>
        <dbReference type="SAM" id="Coils"/>
    </source>
</evidence>
<feature type="compositionally biased region" description="Polar residues" evidence="6">
    <location>
        <begin position="588"/>
        <end position="607"/>
    </location>
</feature>
<proteinExistence type="predicted"/>
<feature type="compositionally biased region" description="Polar residues" evidence="6">
    <location>
        <begin position="489"/>
        <end position="506"/>
    </location>
</feature>
<feature type="region of interest" description="Disordered" evidence="6">
    <location>
        <begin position="588"/>
        <end position="648"/>
    </location>
</feature>
<keyword evidence="3" id="KW-0862">Zinc</keyword>
<dbReference type="OrthoDB" id="5392262at2759"/>
<name>A0A3N4JRZ4_9PEZI</name>
<evidence type="ECO:0000256" key="2">
    <source>
        <dbReference type="ARBA" id="ARBA00022771"/>
    </source>
</evidence>
<feature type="region of interest" description="Disordered" evidence="6">
    <location>
        <begin position="848"/>
        <end position="931"/>
    </location>
</feature>
<dbReference type="InterPro" id="IPR001965">
    <property type="entry name" value="Znf_PHD"/>
</dbReference>
<feature type="compositionally biased region" description="Polar residues" evidence="6">
    <location>
        <begin position="904"/>
        <end position="915"/>
    </location>
</feature>
<keyword evidence="9" id="KW-1185">Reference proteome</keyword>
<keyword evidence="2 4" id="KW-0863">Zinc-finger</keyword>
<organism evidence="8 9">
    <name type="scientific">Choiromyces venosus 120613-1</name>
    <dbReference type="NCBI Taxonomy" id="1336337"/>
    <lineage>
        <taxon>Eukaryota</taxon>
        <taxon>Fungi</taxon>
        <taxon>Dikarya</taxon>
        <taxon>Ascomycota</taxon>
        <taxon>Pezizomycotina</taxon>
        <taxon>Pezizomycetes</taxon>
        <taxon>Pezizales</taxon>
        <taxon>Tuberaceae</taxon>
        <taxon>Choiromyces</taxon>
    </lineage>
</organism>
<feature type="compositionally biased region" description="Basic and acidic residues" evidence="6">
    <location>
        <begin position="252"/>
        <end position="265"/>
    </location>
</feature>
<dbReference type="SUPFAM" id="SSF57903">
    <property type="entry name" value="FYVE/PHD zinc finger"/>
    <property type="match status" value="1"/>
</dbReference>
<feature type="compositionally biased region" description="Polar residues" evidence="6">
    <location>
        <begin position="697"/>
        <end position="721"/>
    </location>
</feature>
<feature type="region of interest" description="Disordered" evidence="6">
    <location>
        <begin position="1188"/>
        <end position="1220"/>
    </location>
</feature>
<dbReference type="InterPro" id="IPR011011">
    <property type="entry name" value="Znf_FYVE_PHD"/>
</dbReference>
<feature type="compositionally biased region" description="Basic and acidic residues" evidence="6">
    <location>
        <begin position="878"/>
        <end position="888"/>
    </location>
</feature>
<feature type="compositionally biased region" description="Basic and acidic residues" evidence="6">
    <location>
        <begin position="23"/>
        <end position="44"/>
    </location>
</feature>
<gene>
    <name evidence="8" type="ORF">L873DRAFT_1788426</name>
</gene>
<feature type="compositionally biased region" description="Basic and acidic residues" evidence="6">
    <location>
        <begin position="119"/>
        <end position="133"/>
    </location>
</feature>
<evidence type="ECO:0000256" key="6">
    <source>
        <dbReference type="SAM" id="MobiDB-lite"/>
    </source>
</evidence>
<dbReference type="InterPro" id="IPR019787">
    <property type="entry name" value="Znf_PHD-finger"/>
</dbReference>
<feature type="compositionally biased region" description="Basic and acidic residues" evidence="6">
    <location>
        <begin position="1188"/>
        <end position="1204"/>
    </location>
</feature>
<feature type="compositionally biased region" description="Basic residues" evidence="6">
    <location>
        <begin position="95"/>
        <end position="118"/>
    </location>
</feature>
<sequence length="1362" mass="151838">MDFPVSVIHFHKAFASSSIKLTSDIDKPGHAQRGRGDFRHENHSRNASFHRNRRSTSRMKKKGGKGNSYAERSNMTDDSRNQGWPGGQQRSVERGRRRQHPRESSRRRRIQHISPHKRSSLDQSRKPERKVEYESNNSIGLFNHREVSGNPQSGGYREKSAARVGSPSEPTMVGLGSWYHDSYEEEKHYDQSISSYAAADHHNTLQYSYGTSISDLDHDRNGNANANQDDTLRGFGAQHTTAVAYQTSNFHPFEHSSSKRHDHPEPYTNTNSNQIRSEFVPRGFNNSYEIPNIPHTSFTVHKHGNASPHSTTSPMSISSGRSPRSVFSNNRPDMNSRKGPICIKCQKPEFSSANLIVRCIRCLDNYHTSCHNPTISVTGGVINIDARDWKCERCTTRLANPSNGFHRQSVPSPRPRPRKKPRLSLNASDTSPSKPSSLSKVSTRMTFSPADHQEEDSTRSKNGHSRNSNSQPSISGDLDSHGARVKESLGSTKTTPQWNSLVTTATPGDREDDFAHRTDDGISSTYPTNIEGQRTSQYNSHDGPSEFDAGVEQRFDGQELTYSDSMSRSANVFSGSRKLAVVIDNRSRSGSVSTNGYQGEGWNQTPPAIQGPRDDVTPIPHSKLRQTLNSPTPQGFLQPSENQPPFLEGNTFHRRKLKRPLSASEIPDSQDEFEGNSTDGPMTLETPESYRHRRNSRQSTNGYRSLSSNNSEQHAQETTDGVLQHERLKRHFNRNDSSNAHSIEKSSHFRLSSTSHRGEEAIKHPTTTRTGVSSPPYSPPPPDAKINSSLLYHHKETAHPAPRPPVARAPSSSADSVVSCRRCRSEMKISDNRRANICSACVRKEHCRGPDLTNTATREPSHNTIPSYHSPPPSCLHPRIDRTNDLRSRHSSTLSATRLPDGRSNGTPSSDSFPSDMSRGCTPQEPLQPEVFRTGKQRVITGKQRVMEKYHMKCSEATNASGLSSQPITETAIRGQKSRKVMELPKPKVTAVAEKLKPAEPPKKNGVSAATSVQAAARVDAPKYINDSALPDTSSAMEQPKRAISMAMMKSISQPKRSARKGPAIKNAGGSINRVLVTDDSSNESDHDGKLRALEKRLRCQKGYTKKQAEKAVELQHKLQESEREKEVLREQLRALSVTINHESNKRPALGNGTSVPEAIHEFLPTQGSPQQELPKKKILKRLVRWEDAHSNRSTPQEDTHTEPGAEDDNPDNGKKTFRYGSMQDFYSGRTFTGEDPWGYPTTTELPEPDPSAFRKPGWRKAAYRLFDQDRLMKVHLHRLTTPNRPPLAVTVRENQSDDDESAIVSNTPAGDKTDKPVNEHRSTRMTRVITFDEFMGLPENIVPSVKDGALGFRSGVIVSIN</sequence>
<reference evidence="8 9" key="1">
    <citation type="journal article" date="2018" name="Nat. Ecol. Evol.">
        <title>Pezizomycetes genomes reveal the molecular basis of ectomycorrhizal truffle lifestyle.</title>
        <authorList>
            <person name="Murat C."/>
            <person name="Payen T."/>
            <person name="Noel B."/>
            <person name="Kuo A."/>
            <person name="Morin E."/>
            <person name="Chen J."/>
            <person name="Kohler A."/>
            <person name="Krizsan K."/>
            <person name="Balestrini R."/>
            <person name="Da Silva C."/>
            <person name="Montanini B."/>
            <person name="Hainaut M."/>
            <person name="Levati E."/>
            <person name="Barry K.W."/>
            <person name="Belfiori B."/>
            <person name="Cichocki N."/>
            <person name="Clum A."/>
            <person name="Dockter R.B."/>
            <person name="Fauchery L."/>
            <person name="Guy J."/>
            <person name="Iotti M."/>
            <person name="Le Tacon F."/>
            <person name="Lindquist E.A."/>
            <person name="Lipzen A."/>
            <person name="Malagnac F."/>
            <person name="Mello A."/>
            <person name="Molinier V."/>
            <person name="Miyauchi S."/>
            <person name="Poulain J."/>
            <person name="Riccioni C."/>
            <person name="Rubini A."/>
            <person name="Sitrit Y."/>
            <person name="Splivallo R."/>
            <person name="Traeger S."/>
            <person name="Wang M."/>
            <person name="Zifcakova L."/>
            <person name="Wipf D."/>
            <person name="Zambonelli A."/>
            <person name="Paolocci F."/>
            <person name="Nowrousian M."/>
            <person name="Ottonello S."/>
            <person name="Baldrian P."/>
            <person name="Spatafora J.W."/>
            <person name="Henrissat B."/>
            <person name="Nagy L.G."/>
            <person name="Aury J.M."/>
            <person name="Wincker P."/>
            <person name="Grigoriev I.V."/>
            <person name="Bonfante P."/>
            <person name="Martin F.M."/>
        </authorList>
    </citation>
    <scope>NUCLEOTIDE SEQUENCE [LARGE SCALE GENOMIC DNA]</scope>
    <source>
        <strain evidence="8 9">120613-1</strain>
    </source>
</reference>
<dbReference type="EMBL" id="ML120375">
    <property type="protein sequence ID" value="RPB01106.1"/>
    <property type="molecule type" value="Genomic_DNA"/>
</dbReference>
<dbReference type="SMART" id="SM00249">
    <property type="entry name" value="PHD"/>
    <property type="match status" value="1"/>
</dbReference>
<feature type="region of interest" description="Disordered" evidence="6">
    <location>
        <begin position="252"/>
        <end position="273"/>
    </location>
</feature>
<feature type="region of interest" description="Disordered" evidence="6">
    <location>
        <begin position="1293"/>
        <end position="1322"/>
    </location>
</feature>
<feature type="compositionally biased region" description="Polar residues" evidence="6">
    <location>
        <begin position="521"/>
        <end position="542"/>
    </location>
</feature>
<feature type="compositionally biased region" description="Polar residues" evidence="6">
    <location>
        <begin position="465"/>
        <end position="474"/>
    </location>
</feature>
<feature type="compositionally biased region" description="Low complexity" evidence="6">
    <location>
        <begin position="423"/>
        <end position="443"/>
    </location>
</feature>
<feature type="compositionally biased region" description="Basic and acidic residues" evidence="6">
    <location>
        <begin position="478"/>
        <end position="487"/>
    </location>
</feature>
<evidence type="ECO:0000259" key="7">
    <source>
        <dbReference type="PROSITE" id="PS50016"/>
    </source>
</evidence>
<feature type="compositionally biased region" description="Polar residues" evidence="6">
    <location>
        <begin position="625"/>
        <end position="643"/>
    </location>
</feature>
<dbReference type="PROSITE" id="PS50016">
    <property type="entry name" value="ZF_PHD_2"/>
    <property type="match status" value="1"/>
</dbReference>
<feature type="region of interest" description="Disordered" evidence="6">
    <location>
        <begin position="400"/>
        <end position="544"/>
    </location>
</feature>
<feature type="coiled-coil region" evidence="5">
    <location>
        <begin position="1105"/>
        <end position="1139"/>
    </location>
</feature>
<dbReference type="Proteomes" id="UP000276215">
    <property type="component" value="Unassembled WGS sequence"/>
</dbReference>
<evidence type="ECO:0000256" key="3">
    <source>
        <dbReference type="ARBA" id="ARBA00022833"/>
    </source>
</evidence>
<feature type="compositionally biased region" description="Polar residues" evidence="6">
    <location>
        <begin position="852"/>
        <end position="867"/>
    </location>
</feature>
<feature type="compositionally biased region" description="Basic and acidic residues" evidence="6">
    <location>
        <begin position="1312"/>
        <end position="1322"/>
    </location>
</feature>
<dbReference type="GO" id="GO:0008270">
    <property type="term" value="F:zinc ion binding"/>
    <property type="evidence" value="ECO:0007669"/>
    <property type="project" value="UniProtKB-KW"/>
</dbReference>
<feature type="region of interest" description="Disordered" evidence="6">
    <location>
        <begin position="23"/>
        <end position="168"/>
    </location>
</feature>
<evidence type="ECO:0000313" key="8">
    <source>
        <dbReference type="EMBL" id="RPB01106.1"/>
    </source>
</evidence>
<feature type="compositionally biased region" description="Polar residues" evidence="6">
    <location>
        <begin position="307"/>
        <end position="333"/>
    </location>
</feature>
<feature type="domain" description="PHD-type" evidence="7">
    <location>
        <begin position="339"/>
        <end position="397"/>
    </location>
</feature>
<feature type="compositionally biased region" description="Polar residues" evidence="6">
    <location>
        <begin position="400"/>
        <end position="410"/>
    </location>
</feature>
<dbReference type="Gene3D" id="3.30.40.10">
    <property type="entry name" value="Zinc/RING finger domain, C3HC4 (zinc finger)"/>
    <property type="match status" value="1"/>
</dbReference>
<feature type="compositionally biased region" description="Basic residues" evidence="6">
    <location>
        <begin position="48"/>
        <end position="64"/>
    </location>
</feature>
<keyword evidence="1" id="KW-0479">Metal-binding</keyword>
<accession>A0A3N4JRZ4</accession>
<dbReference type="InterPro" id="IPR013083">
    <property type="entry name" value="Znf_RING/FYVE/PHD"/>
</dbReference>
<feature type="region of interest" description="Disordered" evidence="6">
    <location>
        <begin position="660"/>
        <end position="779"/>
    </location>
</feature>
<evidence type="ECO:0000256" key="4">
    <source>
        <dbReference type="PROSITE-ProRule" id="PRU00146"/>
    </source>
</evidence>
<evidence type="ECO:0000256" key="1">
    <source>
        <dbReference type="ARBA" id="ARBA00022723"/>
    </source>
</evidence>
<protein>
    <recommendedName>
        <fullName evidence="7">PHD-type domain-containing protein</fullName>
    </recommendedName>
</protein>